<evidence type="ECO:0000256" key="5">
    <source>
        <dbReference type="ARBA" id="ARBA00022833"/>
    </source>
</evidence>
<feature type="region of interest" description="Disordered" evidence="8">
    <location>
        <begin position="1"/>
        <end position="59"/>
    </location>
</feature>
<organism evidence="10 11">
    <name type="scientific">Schizothecium vesticola</name>
    <dbReference type="NCBI Taxonomy" id="314040"/>
    <lineage>
        <taxon>Eukaryota</taxon>
        <taxon>Fungi</taxon>
        <taxon>Dikarya</taxon>
        <taxon>Ascomycota</taxon>
        <taxon>Pezizomycotina</taxon>
        <taxon>Sordariomycetes</taxon>
        <taxon>Sordariomycetidae</taxon>
        <taxon>Sordariales</taxon>
        <taxon>Schizotheciaceae</taxon>
        <taxon>Schizothecium</taxon>
    </lineage>
</organism>
<feature type="region of interest" description="Disordered" evidence="8">
    <location>
        <begin position="200"/>
        <end position="222"/>
    </location>
</feature>
<dbReference type="GO" id="GO:0000785">
    <property type="term" value="C:chromatin"/>
    <property type="evidence" value="ECO:0007669"/>
    <property type="project" value="TreeGrafter"/>
</dbReference>
<evidence type="ECO:0000259" key="9">
    <source>
        <dbReference type="PROSITE" id="PS50157"/>
    </source>
</evidence>
<accession>A0AA40F4D6</accession>
<evidence type="ECO:0000256" key="2">
    <source>
        <dbReference type="ARBA" id="ARBA00022723"/>
    </source>
</evidence>
<dbReference type="AlphaFoldDB" id="A0AA40F4D6"/>
<evidence type="ECO:0000256" key="3">
    <source>
        <dbReference type="ARBA" id="ARBA00022737"/>
    </source>
</evidence>
<keyword evidence="3" id="KW-0677">Repeat</keyword>
<comment type="caution">
    <text evidence="10">The sequence shown here is derived from an EMBL/GenBank/DDBJ whole genome shotgun (WGS) entry which is preliminary data.</text>
</comment>
<feature type="domain" description="C2H2-type" evidence="9">
    <location>
        <begin position="142"/>
        <end position="169"/>
    </location>
</feature>
<dbReference type="InterPro" id="IPR007219">
    <property type="entry name" value="XnlR_reg_dom"/>
</dbReference>
<evidence type="ECO:0000256" key="6">
    <source>
        <dbReference type="ARBA" id="ARBA00023242"/>
    </source>
</evidence>
<name>A0AA40F4D6_9PEZI</name>
<keyword evidence="6" id="KW-0539">Nucleus</keyword>
<feature type="region of interest" description="Disordered" evidence="8">
    <location>
        <begin position="95"/>
        <end position="136"/>
    </location>
</feature>
<comment type="subcellular location">
    <subcellularLocation>
        <location evidence="1">Nucleus</location>
    </subcellularLocation>
</comment>
<evidence type="ECO:0000256" key="1">
    <source>
        <dbReference type="ARBA" id="ARBA00004123"/>
    </source>
</evidence>
<dbReference type="PANTHER" id="PTHR40626">
    <property type="entry name" value="MIP31509P"/>
    <property type="match status" value="1"/>
</dbReference>
<dbReference type="InterPro" id="IPR013087">
    <property type="entry name" value="Znf_C2H2_type"/>
</dbReference>
<evidence type="ECO:0000313" key="11">
    <source>
        <dbReference type="Proteomes" id="UP001172155"/>
    </source>
</evidence>
<dbReference type="GO" id="GO:0000978">
    <property type="term" value="F:RNA polymerase II cis-regulatory region sequence-specific DNA binding"/>
    <property type="evidence" value="ECO:0007669"/>
    <property type="project" value="InterPro"/>
</dbReference>
<gene>
    <name evidence="10" type="ORF">B0T18DRAFT_317648</name>
</gene>
<dbReference type="PROSITE" id="PS50157">
    <property type="entry name" value="ZINC_FINGER_C2H2_2"/>
    <property type="match status" value="1"/>
</dbReference>
<feature type="compositionally biased region" description="Basic and acidic residues" evidence="8">
    <location>
        <begin position="272"/>
        <end position="282"/>
    </location>
</feature>
<dbReference type="CDD" id="cd12148">
    <property type="entry name" value="fungal_TF_MHR"/>
    <property type="match status" value="1"/>
</dbReference>
<feature type="region of interest" description="Disordered" evidence="8">
    <location>
        <begin position="259"/>
        <end position="309"/>
    </location>
</feature>
<keyword evidence="4 7" id="KW-0863">Zinc-finger</keyword>
<dbReference type="InterPro" id="IPR051059">
    <property type="entry name" value="VerF-like"/>
</dbReference>
<evidence type="ECO:0000256" key="4">
    <source>
        <dbReference type="ARBA" id="ARBA00022771"/>
    </source>
</evidence>
<feature type="compositionally biased region" description="Polar residues" evidence="8">
    <location>
        <begin position="299"/>
        <end position="309"/>
    </location>
</feature>
<dbReference type="GO" id="GO:0008270">
    <property type="term" value="F:zinc ion binding"/>
    <property type="evidence" value="ECO:0007669"/>
    <property type="project" value="UniProtKB-KW"/>
</dbReference>
<evidence type="ECO:0000256" key="7">
    <source>
        <dbReference type="PROSITE-ProRule" id="PRU00042"/>
    </source>
</evidence>
<feature type="compositionally biased region" description="Polar residues" evidence="8">
    <location>
        <begin position="21"/>
        <end position="36"/>
    </location>
</feature>
<dbReference type="Pfam" id="PF04082">
    <property type="entry name" value="Fungal_trans"/>
    <property type="match status" value="1"/>
</dbReference>
<keyword evidence="5" id="KW-0862">Zinc</keyword>
<evidence type="ECO:0000256" key="8">
    <source>
        <dbReference type="SAM" id="MobiDB-lite"/>
    </source>
</evidence>
<feature type="compositionally biased region" description="Low complexity" evidence="8">
    <location>
        <begin position="114"/>
        <end position="134"/>
    </location>
</feature>
<protein>
    <submittedName>
        <fullName evidence="10">Fungal-specific transcription factor domain-containing protein</fullName>
    </submittedName>
</protein>
<dbReference type="PROSITE" id="PS00028">
    <property type="entry name" value="ZINC_FINGER_C2H2_1"/>
    <property type="match status" value="1"/>
</dbReference>
<dbReference type="InterPro" id="IPR036236">
    <property type="entry name" value="Znf_C2H2_sf"/>
</dbReference>
<dbReference type="GO" id="GO:0005634">
    <property type="term" value="C:nucleus"/>
    <property type="evidence" value="ECO:0007669"/>
    <property type="project" value="UniProtKB-SubCell"/>
</dbReference>
<dbReference type="PANTHER" id="PTHR40626:SF12">
    <property type="entry name" value="RFEC"/>
    <property type="match status" value="1"/>
</dbReference>
<dbReference type="Proteomes" id="UP001172155">
    <property type="component" value="Unassembled WGS sequence"/>
</dbReference>
<keyword evidence="2" id="KW-0479">Metal-binding</keyword>
<dbReference type="GO" id="GO:0000981">
    <property type="term" value="F:DNA-binding transcription factor activity, RNA polymerase II-specific"/>
    <property type="evidence" value="ECO:0007669"/>
    <property type="project" value="InterPro"/>
</dbReference>
<dbReference type="Gene3D" id="3.30.160.60">
    <property type="entry name" value="Classic Zinc Finger"/>
    <property type="match status" value="2"/>
</dbReference>
<proteinExistence type="predicted"/>
<reference evidence="10" key="1">
    <citation type="submission" date="2023-06" db="EMBL/GenBank/DDBJ databases">
        <title>Genome-scale phylogeny and comparative genomics of the fungal order Sordariales.</title>
        <authorList>
            <consortium name="Lawrence Berkeley National Laboratory"/>
            <person name="Hensen N."/>
            <person name="Bonometti L."/>
            <person name="Westerberg I."/>
            <person name="Brannstrom I.O."/>
            <person name="Guillou S."/>
            <person name="Cros-Aarteil S."/>
            <person name="Calhoun S."/>
            <person name="Haridas S."/>
            <person name="Kuo A."/>
            <person name="Mondo S."/>
            <person name="Pangilinan J."/>
            <person name="Riley R."/>
            <person name="LaButti K."/>
            <person name="Andreopoulos B."/>
            <person name="Lipzen A."/>
            <person name="Chen C."/>
            <person name="Yanf M."/>
            <person name="Daum C."/>
            <person name="Ng V."/>
            <person name="Clum A."/>
            <person name="Steindorff A."/>
            <person name="Ohm R."/>
            <person name="Martin F."/>
            <person name="Silar P."/>
            <person name="Natvig D."/>
            <person name="Lalanne C."/>
            <person name="Gautier V."/>
            <person name="Ament-velasquez S.L."/>
            <person name="Kruys A."/>
            <person name="Hutchinson M.I."/>
            <person name="Powell A.J."/>
            <person name="Barry K."/>
            <person name="Miller A.N."/>
            <person name="Grigoriev I.V."/>
            <person name="Debuchy R."/>
            <person name="Gladieux P."/>
            <person name="Thoren M.H."/>
            <person name="Johannesson H."/>
        </authorList>
    </citation>
    <scope>NUCLEOTIDE SEQUENCE</scope>
    <source>
        <strain evidence="10">SMH3187-1</strain>
    </source>
</reference>
<dbReference type="GO" id="GO:0006351">
    <property type="term" value="P:DNA-templated transcription"/>
    <property type="evidence" value="ECO:0007669"/>
    <property type="project" value="InterPro"/>
</dbReference>
<keyword evidence="11" id="KW-1185">Reference proteome</keyword>
<dbReference type="SUPFAM" id="SSF57667">
    <property type="entry name" value="beta-beta-alpha zinc fingers"/>
    <property type="match status" value="1"/>
</dbReference>
<sequence>MSYPPPPQGNGRAAPYPVMNNPYSSQYPTTSGVMSSATTAAAHPQPIAPAPSSAGVGRAPPVLRPMPATGVMPQQGMNSPYGQSPLMQQQQQMLPGEDQPTHVVGSQGRRGILPSAPGRPAAPAAGTAGKTPIPQKDADGKFPCPHCTKTYLHAKHLKRHLLRHTGDRPYMCVLCRDTFSRSDILKRHFIKCSVRRGNPTGATHLSHPQAHVKKNPTGQKAMADGDVGHLNGMGNMPGEPMVHPFGLVQTSEGLSNIANDQTQLSRSSSIQRLDDANRDRRSMNGSVLGGSTRGGSFDQPYNGNDVSNLNPQINGYNVAQTQNGMPMFGGSGSDWTQMFQAGAHSTYVHSFPPPNAGQAQTVMNNETNCHAARAVGIPAGNPTDSIVSPTWGVSPAHPNSCTQLSDKIIRFLQPAGAPASTCNLVALVFQPAYIRQLLDNYIHFHTHFSVLHIPTFNVMEAWVGLSAGMCCIGACYSNTLSAADIRDLMDSFTRALEVSSHLFSCVTQDPRSRYQSQPFGSGKTDVDELQAVMLNQVLNTWNGTAAQREKARRTFPLIASFVRRSGLLQLPSAQSLYSPTHQPGFSPQTFNISTFDWASWIEQERRIRLLYFVFLTDAASGLYFNCGPEFDAFEITLPLPADDAAWDARDTSECTDALGLHGPELARHRNRDGTRHCSQPGLHMVLNALFNSSQQIRPGATNLYGKFIMIHAILAILRRAQVDGSAALLGRSNTPLLQHASFVDTAPSPGANMSGRVIPVQVDANLLDEKTVMRFATVLEKFKFAWDDDMAVQFPPNVLVPSRRYGFSRDGIHFYWVASHILKNTRAVDLQLPADQRFARIMHILKSVKTWVMSDGYSRGEEMGSVCEIDQAYGTTGPNLDMTQLFRPLSPPRSVKAEGGVTCSAGMGRSLNGSMI</sequence>
<feature type="compositionally biased region" description="Low complexity" evidence="8">
    <location>
        <begin position="37"/>
        <end position="54"/>
    </location>
</feature>
<evidence type="ECO:0000313" key="10">
    <source>
        <dbReference type="EMBL" id="KAK0751009.1"/>
    </source>
</evidence>
<dbReference type="EMBL" id="JAUKUD010000002">
    <property type="protein sequence ID" value="KAK0751009.1"/>
    <property type="molecule type" value="Genomic_DNA"/>
</dbReference>
<feature type="compositionally biased region" description="Polar residues" evidence="8">
    <location>
        <begin position="259"/>
        <end position="271"/>
    </location>
</feature>